<dbReference type="InterPro" id="IPR000544">
    <property type="entry name" value="Octanoyltransferase"/>
</dbReference>
<evidence type="ECO:0000256" key="1">
    <source>
        <dbReference type="ARBA" id="ARBA00004821"/>
    </source>
</evidence>
<name>A0A382BLD1_9ZZZZ</name>
<dbReference type="HAMAP" id="MF_00013">
    <property type="entry name" value="LipB"/>
    <property type="match status" value="1"/>
</dbReference>
<dbReference type="PROSITE" id="PS01313">
    <property type="entry name" value="LIPB"/>
    <property type="match status" value="1"/>
</dbReference>
<dbReference type="InterPro" id="IPR004143">
    <property type="entry name" value="BPL_LPL_catalytic"/>
</dbReference>
<dbReference type="InterPro" id="IPR020605">
    <property type="entry name" value="Octanoyltransferase_CS"/>
</dbReference>
<accession>A0A382BLD1</accession>
<gene>
    <name evidence="6" type="ORF">METZ01_LOCUS167195</name>
</gene>
<dbReference type="NCBIfam" id="TIGR00214">
    <property type="entry name" value="lipB"/>
    <property type="match status" value="1"/>
</dbReference>
<dbReference type="Gene3D" id="3.30.930.10">
    <property type="entry name" value="Bira Bifunctional Protein, Domain 2"/>
    <property type="match status" value="1"/>
</dbReference>
<sequence>MEKGPQSTNSNPVVFKELGRQDYLTTLAMMQEFTANRDNETPDQIWFAEHDPVFSCGVRTNKNELPTTTDIPVIQTDRGGQITYHAPGQLLVYILFDLKRRSAKIREFIQDFEVIMLNTVSYYSEEATLNKSEPGIFIKDKKIVSFGLKISKGCSYHGASINISMNMEPWKKISICGKKNQQVTDLEREGILTNISGVTKVISTQVLATF</sequence>
<dbReference type="InterPro" id="IPR045864">
    <property type="entry name" value="aa-tRNA-synth_II/BPL/LPL"/>
</dbReference>
<comment type="pathway">
    <text evidence="1">Protein modification; protein lipoylation via endogenous pathway; protein N(6)-(lipoyl)lysine from octanoyl-[acyl-carrier-protein]: step 1/2.</text>
</comment>
<dbReference type="PIRSF" id="PIRSF016262">
    <property type="entry name" value="LPLase"/>
    <property type="match status" value="1"/>
</dbReference>
<dbReference type="GO" id="GO:0009249">
    <property type="term" value="P:protein lipoylation"/>
    <property type="evidence" value="ECO:0007669"/>
    <property type="project" value="InterPro"/>
</dbReference>
<keyword evidence="4" id="KW-0012">Acyltransferase</keyword>
<dbReference type="SUPFAM" id="SSF55681">
    <property type="entry name" value="Class II aaRS and biotin synthetases"/>
    <property type="match status" value="1"/>
</dbReference>
<evidence type="ECO:0000313" key="6">
    <source>
        <dbReference type="EMBL" id="SVB14341.1"/>
    </source>
</evidence>
<dbReference type="PROSITE" id="PS51733">
    <property type="entry name" value="BPL_LPL_CATALYTIC"/>
    <property type="match status" value="1"/>
</dbReference>
<organism evidence="6">
    <name type="scientific">marine metagenome</name>
    <dbReference type="NCBI Taxonomy" id="408172"/>
    <lineage>
        <taxon>unclassified sequences</taxon>
        <taxon>metagenomes</taxon>
        <taxon>ecological metagenomes</taxon>
    </lineage>
</organism>
<dbReference type="EMBL" id="UINC01030254">
    <property type="protein sequence ID" value="SVB14341.1"/>
    <property type="molecule type" value="Genomic_DNA"/>
</dbReference>
<proteinExistence type="inferred from homology"/>
<dbReference type="CDD" id="cd16444">
    <property type="entry name" value="LipB"/>
    <property type="match status" value="1"/>
</dbReference>
<dbReference type="GO" id="GO:0033819">
    <property type="term" value="F:lipoyl(octanoyl) transferase activity"/>
    <property type="evidence" value="ECO:0007669"/>
    <property type="project" value="UniProtKB-EC"/>
</dbReference>
<dbReference type="EC" id="2.3.1.181" evidence="2"/>
<evidence type="ECO:0000256" key="2">
    <source>
        <dbReference type="ARBA" id="ARBA00012334"/>
    </source>
</evidence>
<keyword evidence="3" id="KW-0808">Transferase</keyword>
<reference evidence="6" key="1">
    <citation type="submission" date="2018-05" db="EMBL/GenBank/DDBJ databases">
        <authorList>
            <person name="Lanie J.A."/>
            <person name="Ng W.-L."/>
            <person name="Kazmierczak K.M."/>
            <person name="Andrzejewski T.M."/>
            <person name="Davidsen T.M."/>
            <person name="Wayne K.J."/>
            <person name="Tettelin H."/>
            <person name="Glass J.I."/>
            <person name="Rusch D."/>
            <person name="Podicherti R."/>
            <person name="Tsui H.-C.T."/>
            <person name="Winkler M.E."/>
        </authorList>
    </citation>
    <scope>NUCLEOTIDE SEQUENCE</scope>
</reference>
<evidence type="ECO:0000259" key="5">
    <source>
        <dbReference type="PROSITE" id="PS51733"/>
    </source>
</evidence>
<dbReference type="PANTHER" id="PTHR10993:SF7">
    <property type="entry name" value="LIPOYLTRANSFERASE 2, MITOCHONDRIAL-RELATED"/>
    <property type="match status" value="1"/>
</dbReference>
<evidence type="ECO:0000256" key="4">
    <source>
        <dbReference type="ARBA" id="ARBA00023315"/>
    </source>
</evidence>
<feature type="domain" description="BPL/LPL catalytic" evidence="5">
    <location>
        <begin position="39"/>
        <end position="210"/>
    </location>
</feature>
<evidence type="ECO:0000256" key="3">
    <source>
        <dbReference type="ARBA" id="ARBA00022679"/>
    </source>
</evidence>
<dbReference type="AlphaFoldDB" id="A0A382BLD1"/>
<dbReference type="Pfam" id="PF21948">
    <property type="entry name" value="LplA-B_cat"/>
    <property type="match status" value="1"/>
</dbReference>
<dbReference type="UniPathway" id="UPA00538">
    <property type="reaction ID" value="UER00592"/>
</dbReference>
<protein>
    <recommendedName>
        <fullName evidence="2">lipoyl(octanoyl) transferase</fullName>
        <ecNumber evidence="2">2.3.1.181</ecNumber>
    </recommendedName>
</protein>
<dbReference type="PANTHER" id="PTHR10993">
    <property type="entry name" value="OCTANOYLTRANSFERASE"/>
    <property type="match status" value="1"/>
</dbReference>